<comment type="similarity">
    <text evidence="2">Belongs to the flavin monoamine oxidase family.</text>
</comment>
<evidence type="ECO:0000256" key="2">
    <source>
        <dbReference type="ARBA" id="ARBA00005995"/>
    </source>
</evidence>
<feature type="domain" description="Amine oxidase" evidence="4">
    <location>
        <begin position="110"/>
        <end position="548"/>
    </location>
</feature>
<dbReference type="PRINTS" id="PR00757">
    <property type="entry name" value="AMINEOXDASEF"/>
</dbReference>
<proteinExistence type="inferred from homology"/>
<comment type="caution">
    <text evidence="5">The sequence shown here is derived from an EMBL/GenBank/DDBJ whole genome shotgun (WGS) entry which is preliminary data.</text>
</comment>
<accession>A0ABT8RB69</accession>
<gene>
    <name evidence="5" type="ORF">Q0590_21820</name>
</gene>
<dbReference type="PANTHER" id="PTHR43563">
    <property type="entry name" value="AMINE OXIDASE"/>
    <property type="match status" value="1"/>
</dbReference>
<dbReference type="InterPro" id="IPR036188">
    <property type="entry name" value="FAD/NAD-bd_sf"/>
</dbReference>
<evidence type="ECO:0000259" key="4">
    <source>
        <dbReference type="Pfam" id="PF01593"/>
    </source>
</evidence>
<evidence type="ECO:0000313" key="5">
    <source>
        <dbReference type="EMBL" id="MDO1448931.1"/>
    </source>
</evidence>
<dbReference type="InterPro" id="IPR001613">
    <property type="entry name" value="Flavin_amine_oxidase"/>
</dbReference>
<dbReference type="EC" id="1.-.-.-" evidence="5"/>
<keyword evidence="6" id="KW-1185">Reference proteome</keyword>
<evidence type="ECO:0000256" key="3">
    <source>
        <dbReference type="ARBA" id="ARBA00023002"/>
    </source>
</evidence>
<dbReference type="InterPro" id="IPR002937">
    <property type="entry name" value="Amino_oxidase"/>
</dbReference>
<dbReference type="RefSeq" id="WP_302039733.1">
    <property type="nucleotide sequence ID" value="NZ_JAUKPO010000015.1"/>
</dbReference>
<dbReference type="SUPFAM" id="SSF51905">
    <property type="entry name" value="FAD/NAD(P)-binding domain"/>
    <property type="match status" value="1"/>
</dbReference>
<dbReference type="GO" id="GO:0016491">
    <property type="term" value="F:oxidoreductase activity"/>
    <property type="evidence" value="ECO:0007669"/>
    <property type="project" value="UniProtKB-KW"/>
</dbReference>
<evidence type="ECO:0000256" key="1">
    <source>
        <dbReference type="ARBA" id="ARBA00001974"/>
    </source>
</evidence>
<dbReference type="PANTHER" id="PTHR43563:SF1">
    <property type="entry name" value="AMINE OXIDASE [FLAVIN-CONTAINING] B"/>
    <property type="match status" value="1"/>
</dbReference>
<dbReference type="SUPFAM" id="SSF54373">
    <property type="entry name" value="FAD-linked reductases, C-terminal domain"/>
    <property type="match status" value="1"/>
</dbReference>
<name>A0ABT8RB69_9BACT</name>
<protein>
    <submittedName>
        <fullName evidence="5">NAD(P)/FAD-dependent oxidoreductase</fullName>
        <ecNumber evidence="5">1.-.-.-</ecNumber>
    </submittedName>
</protein>
<dbReference type="Gene3D" id="1.10.405.10">
    <property type="entry name" value="Guanine Nucleotide Dissociation Inhibitor, domain 1"/>
    <property type="match status" value="1"/>
</dbReference>
<dbReference type="EMBL" id="JAUKPO010000015">
    <property type="protein sequence ID" value="MDO1448931.1"/>
    <property type="molecule type" value="Genomic_DNA"/>
</dbReference>
<comment type="cofactor">
    <cofactor evidence="1">
        <name>FAD</name>
        <dbReference type="ChEBI" id="CHEBI:57692"/>
    </cofactor>
</comment>
<dbReference type="Gene3D" id="3.90.660.10">
    <property type="match status" value="1"/>
</dbReference>
<dbReference type="Gene3D" id="3.50.50.60">
    <property type="entry name" value="FAD/NAD(P)-binding domain"/>
    <property type="match status" value="1"/>
</dbReference>
<keyword evidence="3 5" id="KW-0560">Oxidoreductase</keyword>
<evidence type="ECO:0000313" key="6">
    <source>
        <dbReference type="Proteomes" id="UP001168528"/>
    </source>
</evidence>
<organism evidence="5 6">
    <name type="scientific">Rhodocytophaga aerolata</name>
    <dbReference type="NCBI Taxonomy" id="455078"/>
    <lineage>
        <taxon>Bacteria</taxon>
        <taxon>Pseudomonadati</taxon>
        <taxon>Bacteroidota</taxon>
        <taxon>Cytophagia</taxon>
        <taxon>Cytophagales</taxon>
        <taxon>Rhodocytophagaceae</taxon>
        <taxon>Rhodocytophaga</taxon>
    </lineage>
</organism>
<dbReference type="Proteomes" id="UP001168528">
    <property type="component" value="Unassembled WGS sequence"/>
</dbReference>
<dbReference type="InterPro" id="IPR050703">
    <property type="entry name" value="Flavin_MAO"/>
</dbReference>
<sequence>MKSKLPFAFAMRSARTPLLRSLQKAFRTALLSTVSGSLPADEISQILEDKSLYSRRYFLRMLGQAGIITGAGSVLAACQKEKVIPIVPAKEDARARKAAGPSIAIVGGGIAGLNCAYQLKKAGLTSTVYEASARTGGRIYTANNIMGLGYTTELGGEFIDSGHKDMLTLVKEFGLTLLDMFAPSELTLIKDDYFFNGQHYSVKQVIEAFAPYAVKIAADINSLPSVITYNNPGKATFYDQMSIAAYFDYIGMHGWIRKLLEVAYLTEYGLEVHEQSCINFLWLFSPDTSKGGFDIFGDSDERYKIKGGNSQLTDALYKQVQNQVIVDRKLVAITSHEKGYKLSFESSNGATADVFANMVVLTLPFTMLRNVKIHVPLPGWKLNAINNLGYGTNAKLMLGFHTKIWRTKGYTGYLFTDNGVQTGWDNTQLQQGTSGGYTVYLGGKAGVDLGQGTSLTQAVAYLPHLNTIWPGMKDSFKPSLVARMHWPSQPYTQASYACYKVGQYTTIAGAERKPVDGLFFAGEHCSINFQGYMNGAAETGKKVAEEIITTIGGKKLAMKVTHSAPSLVA</sequence>
<dbReference type="Pfam" id="PF01593">
    <property type="entry name" value="Amino_oxidase"/>
    <property type="match status" value="1"/>
</dbReference>
<reference evidence="5" key="1">
    <citation type="submission" date="2023-07" db="EMBL/GenBank/DDBJ databases">
        <title>The genome sequence of Rhodocytophaga aerolata KACC 12507.</title>
        <authorList>
            <person name="Zhang X."/>
        </authorList>
    </citation>
    <scope>NUCLEOTIDE SEQUENCE</scope>
    <source>
        <strain evidence="5">KACC 12507</strain>
    </source>
</reference>